<name>A0A6L9SBZ4_9ACTN</name>
<dbReference type="CDD" id="cd00093">
    <property type="entry name" value="HTH_XRE"/>
    <property type="match status" value="1"/>
</dbReference>
<comment type="caution">
    <text evidence="3">The sequence shown here is derived from an EMBL/GenBank/DDBJ whole genome shotgun (WGS) entry which is preliminary data.</text>
</comment>
<keyword evidence="4" id="KW-1185">Reference proteome</keyword>
<feature type="domain" description="HTH cro/C1-type" evidence="2">
    <location>
        <begin position="68"/>
        <end position="122"/>
    </location>
</feature>
<dbReference type="EMBL" id="JAAGOA010000012">
    <property type="protein sequence ID" value="NEE02058.1"/>
    <property type="molecule type" value="Genomic_DNA"/>
</dbReference>
<dbReference type="Pfam" id="PF13560">
    <property type="entry name" value="HTH_31"/>
    <property type="match status" value="1"/>
</dbReference>
<dbReference type="RefSeq" id="WP_163740261.1">
    <property type="nucleotide sequence ID" value="NZ_JAAGOA010000012.1"/>
</dbReference>
<dbReference type="GO" id="GO:0003677">
    <property type="term" value="F:DNA binding"/>
    <property type="evidence" value="ECO:0007669"/>
    <property type="project" value="InterPro"/>
</dbReference>
<gene>
    <name evidence="3" type="ORF">G1H10_17935</name>
</gene>
<dbReference type="Gene3D" id="1.10.260.40">
    <property type="entry name" value="lambda repressor-like DNA-binding domains"/>
    <property type="match status" value="1"/>
</dbReference>
<proteinExistence type="predicted"/>
<feature type="compositionally biased region" description="Basic and acidic residues" evidence="1">
    <location>
        <begin position="9"/>
        <end position="53"/>
    </location>
</feature>
<dbReference type="SUPFAM" id="SSF47413">
    <property type="entry name" value="lambda repressor-like DNA-binding domains"/>
    <property type="match status" value="1"/>
</dbReference>
<feature type="region of interest" description="Disordered" evidence="1">
    <location>
        <begin position="1"/>
        <end position="65"/>
    </location>
</feature>
<evidence type="ECO:0000313" key="3">
    <source>
        <dbReference type="EMBL" id="NEE02058.1"/>
    </source>
</evidence>
<dbReference type="Proteomes" id="UP000475214">
    <property type="component" value="Unassembled WGS sequence"/>
</dbReference>
<sequence>MSDVPVIDPEGRGEGRRGQRERDQPEREQLGRGRPEHSQRGHDQRGRDQDERGRRPRPLLRTSLGQVLRRARLKQGRTLADVARAAQVSMPYLSEIERGRKEASSEVLAAVCDSLRIELPDVLAQVRSDLEAARPRRAQVLQLESFRARQAQARPQRPSSGDVTMLAAA</sequence>
<feature type="region of interest" description="Disordered" evidence="1">
    <location>
        <begin position="148"/>
        <end position="169"/>
    </location>
</feature>
<accession>A0A6L9SBZ4</accession>
<organism evidence="3 4">
    <name type="scientific">Phytoactinopolyspora halotolerans</name>
    <dbReference type="NCBI Taxonomy" id="1981512"/>
    <lineage>
        <taxon>Bacteria</taxon>
        <taxon>Bacillati</taxon>
        <taxon>Actinomycetota</taxon>
        <taxon>Actinomycetes</taxon>
        <taxon>Jiangellales</taxon>
        <taxon>Jiangellaceae</taxon>
        <taxon>Phytoactinopolyspora</taxon>
    </lineage>
</organism>
<protein>
    <submittedName>
        <fullName evidence="3">Helix-turn-helix domain-containing protein</fullName>
    </submittedName>
</protein>
<dbReference type="AlphaFoldDB" id="A0A6L9SBZ4"/>
<dbReference type="InterPro" id="IPR010982">
    <property type="entry name" value="Lambda_DNA-bd_dom_sf"/>
</dbReference>
<feature type="compositionally biased region" description="Low complexity" evidence="1">
    <location>
        <begin position="148"/>
        <end position="158"/>
    </location>
</feature>
<dbReference type="InterPro" id="IPR001387">
    <property type="entry name" value="Cro/C1-type_HTH"/>
</dbReference>
<dbReference type="SMART" id="SM00530">
    <property type="entry name" value="HTH_XRE"/>
    <property type="match status" value="1"/>
</dbReference>
<evidence type="ECO:0000256" key="1">
    <source>
        <dbReference type="SAM" id="MobiDB-lite"/>
    </source>
</evidence>
<reference evidence="3 4" key="1">
    <citation type="submission" date="2020-02" db="EMBL/GenBank/DDBJ databases">
        <authorList>
            <person name="Li X.-J."/>
            <person name="Han X.-M."/>
        </authorList>
    </citation>
    <scope>NUCLEOTIDE SEQUENCE [LARGE SCALE GENOMIC DNA]</scope>
    <source>
        <strain evidence="3 4">CCTCC AB 2017055</strain>
    </source>
</reference>
<evidence type="ECO:0000313" key="4">
    <source>
        <dbReference type="Proteomes" id="UP000475214"/>
    </source>
</evidence>
<dbReference type="PROSITE" id="PS50943">
    <property type="entry name" value="HTH_CROC1"/>
    <property type="match status" value="1"/>
</dbReference>
<evidence type="ECO:0000259" key="2">
    <source>
        <dbReference type="PROSITE" id="PS50943"/>
    </source>
</evidence>